<evidence type="ECO:0000313" key="3">
    <source>
        <dbReference type="Proteomes" id="UP001195483"/>
    </source>
</evidence>
<reference evidence="2" key="1">
    <citation type="journal article" date="2021" name="Genome Biol. Evol.">
        <title>A High-Quality Reference Genome for a Parasitic Bivalve with Doubly Uniparental Inheritance (Bivalvia: Unionida).</title>
        <authorList>
            <person name="Smith C.H."/>
        </authorList>
    </citation>
    <scope>NUCLEOTIDE SEQUENCE</scope>
    <source>
        <strain evidence="2">CHS0354</strain>
    </source>
</reference>
<organism evidence="2 3">
    <name type="scientific">Potamilus streckersoni</name>
    <dbReference type="NCBI Taxonomy" id="2493646"/>
    <lineage>
        <taxon>Eukaryota</taxon>
        <taxon>Metazoa</taxon>
        <taxon>Spiralia</taxon>
        <taxon>Lophotrochozoa</taxon>
        <taxon>Mollusca</taxon>
        <taxon>Bivalvia</taxon>
        <taxon>Autobranchia</taxon>
        <taxon>Heteroconchia</taxon>
        <taxon>Palaeoheterodonta</taxon>
        <taxon>Unionida</taxon>
        <taxon>Unionoidea</taxon>
        <taxon>Unionidae</taxon>
        <taxon>Ambleminae</taxon>
        <taxon>Lampsilini</taxon>
        <taxon>Potamilus</taxon>
    </lineage>
</organism>
<name>A0AAE0SFV0_9BIVA</name>
<dbReference type="EMBL" id="JAEAOA010000326">
    <property type="protein sequence ID" value="KAK3591292.1"/>
    <property type="molecule type" value="Genomic_DNA"/>
</dbReference>
<keyword evidence="1" id="KW-1133">Transmembrane helix</keyword>
<evidence type="ECO:0000313" key="2">
    <source>
        <dbReference type="EMBL" id="KAK3591292.1"/>
    </source>
</evidence>
<dbReference type="AlphaFoldDB" id="A0AAE0SFV0"/>
<keyword evidence="1" id="KW-0812">Transmembrane</keyword>
<sequence>MKKYARYRFGDPGSRSFFTRYGSLLYFFGAWNVFAITLYYIWKRKKIKEDPEFAKKSSSQIYLELIGYKNLDKDIHKITLKGLNFKGAYNQMKEKKEKDMKETNQDEQ</sequence>
<dbReference type="Proteomes" id="UP001195483">
    <property type="component" value="Unassembled WGS sequence"/>
</dbReference>
<reference evidence="2" key="3">
    <citation type="submission" date="2023-05" db="EMBL/GenBank/DDBJ databases">
        <authorList>
            <person name="Smith C.H."/>
        </authorList>
    </citation>
    <scope>NUCLEOTIDE SEQUENCE</scope>
    <source>
        <strain evidence="2">CHS0354</strain>
        <tissue evidence="2">Mantle</tissue>
    </source>
</reference>
<keyword evidence="3" id="KW-1185">Reference proteome</keyword>
<reference evidence="2" key="2">
    <citation type="journal article" date="2021" name="Genome Biol. Evol.">
        <title>Developing a high-quality reference genome for a parasitic bivalve with doubly uniparental inheritance (Bivalvia: Unionida).</title>
        <authorList>
            <person name="Smith C.H."/>
        </authorList>
    </citation>
    <scope>NUCLEOTIDE SEQUENCE</scope>
    <source>
        <strain evidence="2">CHS0354</strain>
        <tissue evidence="2">Mantle</tissue>
    </source>
</reference>
<evidence type="ECO:0000256" key="1">
    <source>
        <dbReference type="SAM" id="Phobius"/>
    </source>
</evidence>
<comment type="caution">
    <text evidence="2">The sequence shown here is derived from an EMBL/GenBank/DDBJ whole genome shotgun (WGS) entry which is preliminary data.</text>
</comment>
<feature type="transmembrane region" description="Helical" evidence="1">
    <location>
        <begin position="21"/>
        <end position="42"/>
    </location>
</feature>
<keyword evidence="1" id="KW-0472">Membrane</keyword>
<proteinExistence type="predicted"/>
<gene>
    <name evidence="2" type="ORF">CHS0354_004341</name>
</gene>
<protein>
    <submittedName>
        <fullName evidence="2">Uncharacterized protein</fullName>
    </submittedName>
</protein>
<accession>A0AAE0SFV0</accession>